<dbReference type="InterPro" id="IPR039904">
    <property type="entry name" value="TRANK1"/>
</dbReference>
<dbReference type="EMBL" id="CAUEEQ010050044">
    <property type="protein sequence ID" value="CAJ0960415.1"/>
    <property type="molecule type" value="Genomic_DNA"/>
</dbReference>
<sequence>MMLLEFQFMLCCAVLMRFEKDTRVLLPKSFLSIFHYWEYMFGKRGSLKDTYSILWEYKPKDSWELTNHFRHHILYLAKVLSGDENQEFNVLVDAFNDIDCISSGEAERTLVFWLVLMVNLTGVVPERAKTMLAIHIPDIQSRLYSLTNQFPLKVPKRLVDIIGKLGASTKTEDLISLLQELLALRDDERLVECSWRWDIAYGKGQVRGIFFDDKFRFSKFSYVRHSIHDNRANFLANEQEYFEEEKIDLVAAVAADRQKQIAVRQLHLAFLVARISMKWKNASKRRQKYHMEEYISDYFKIANVDKTQCDLCGVKFLHIGTLPTQGEIEEDLEDVSSPAVDIEIPNLPGINEEYENHIVLERHRKQMNDYSKYLDFFKLEVDTAIDNGKSLIQTMGETSRNKLTSKEELHLEKTKIENKIKVIGDLMENIYEKKTWSEAEYLMQTAVNDLTASIAESLKLLEKSQQPAPRTEGPDTFNIHLSSFQPPLHLLQSYSALTLRQRARINHVTAPSDLSVTAEDVEDGAAAGTRSSLICIICGKLGTLITVLPDAFKLNTKDAAFFYKKAQDNKAAAQLFEQVGDFEAALNLYYRDKMYEEAADAMKRYRQKHPNTPLQFRERQFYLEAAADFFKQKKVKKMNEMLSKLDVEDQLVFLRNRKCWVEAADLLKKRK</sequence>
<proteinExistence type="predicted"/>
<dbReference type="Proteomes" id="UP001176940">
    <property type="component" value="Unassembled WGS sequence"/>
</dbReference>
<gene>
    <name evidence="1" type="ORF">RIMI_LOCUS17277018</name>
</gene>
<dbReference type="PANTHER" id="PTHR21529:SF4">
    <property type="entry name" value="TPR AND ANKYRIN REPEAT-CONTAINING PROTEIN 1"/>
    <property type="match status" value="1"/>
</dbReference>
<keyword evidence="2" id="KW-1185">Reference proteome</keyword>
<organism evidence="1 2">
    <name type="scientific">Ranitomeya imitator</name>
    <name type="common">mimic poison frog</name>
    <dbReference type="NCBI Taxonomy" id="111125"/>
    <lineage>
        <taxon>Eukaryota</taxon>
        <taxon>Metazoa</taxon>
        <taxon>Chordata</taxon>
        <taxon>Craniata</taxon>
        <taxon>Vertebrata</taxon>
        <taxon>Euteleostomi</taxon>
        <taxon>Amphibia</taxon>
        <taxon>Batrachia</taxon>
        <taxon>Anura</taxon>
        <taxon>Neobatrachia</taxon>
        <taxon>Hyloidea</taxon>
        <taxon>Dendrobatidae</taxon>
        <taxon>Dendrobatinae</taxon>
        <taxon>Ranitomeya</taxon>
    </lineage>
</organism>
<evidence type="ECO:0000313" key="2">
    <source>
        <dbReference type="Proteomes" id="UP001176940"/>
    </source>
</evidence>
<comment type="caution">
    <text evidence="1">The sequence shown here is derived from an EMBL/GenBank/DDBJ whole genome shotgun (WGS) entry which is preliminary data.</text>
</comment>
<evidence type="ECO:0000313" key="1">
    <source>
        <dbReference type="EMBL" id="CAJ0960415.1"/>
    </source>
</evidence>
<accession>A0ABN9M8J7</accession>
<protein>
    <submittedName>
        <fullName evidence="1">Uncharacterized protein</fullName>
    </submittedName>
</protein>
<name>A0ABN9M8J7_9NEOB</name>
<reference evidence="1" key="1">
    <citation type="submission" date="2023-07" db="EMBL/GenBank/DDBJ databases">
        <authorList>
            <person name="Stuckert A."/>
        </authorList>
    </citation>
    <scope>NUCLEOTIDE SEQUENCE</scope>
</reference>
<dbReference type="PANTHER" id="PTHR21529">
    <property type="entry name" value="MAMMARY TURMOR VIRUS RECEPTOR HOMOLOG 1, 2 MTVR1, 2"/>
    <property type="match status" value="1"/>
</dbReference>